<comment type="caution">
    <text evidence="1">The sequence shown here is derived from an EMBL/GenBank/DDBJ whole genome shotgun (WGS) entry which is preliminary data.</text>
</comment>
<evidence type="ECO:0000313" key="2">
    <source>
        <dbReference type="Proteomes" id="UP001489004"/>
    </source>
</evidence>
<protein>
    <submittedName>
        <fullName evidence="1">Uncharacterized protein</fullName>
    </submittedName>
</protein>
<accession>A0AAW1PCQ7</accession>
<reference evidence="1 2" key="1">
    <citation type="journal article" date="2024" name="Nat. Commun.">
        <title>Phylogenomics reveals the evolutionary origins of lichenization in chlorophyte algae.</title>
        <authorList>
            <person name="Puginier C."/>
            <person name="Libourel C."/>
            <person name="Otte J."/>
            <person name="Skaloud P."/>
            <person name="Haon M."/>
            <person name="Grisel S."/>
            <person name="Petersen M."/>
            <person name="Berrin J.G."/>
            <person name="Delaux P.M."/>
            <person name="Dal Grande F."/>
            <person name="Keller J."/>
        </authorList>
    </citation>
    <scope>NUCLEOTIDE SEQUENCE [LARGE SCALE GENOMIC DNA]</scope>
    <source>
        <strain evidence="1 2">SAG 2043</strain>
    </source>
</reference>
<dbReference type="EMBL" id="JALJOR010000012">
    <property type="protein sequence ID" value="KAK9807610.1"/>
    <property type="molecule type" value="Genomic_DNA"/>
</dbReference>
<evidence type="ECO:0000313" key="1">
    <source>
        <dbReference type="EMBL" id="KAK9807610.1"/>
    </source>
</evidence>
<sequence length="119" mass="13528">MTTTWQFAVMHPEESEDSWRPAGFRIIHATERYLGCVADPSHRCYNTTEVDPPLPLEHLDPPQAELDMELAEAVQGGQFVDMMGGRMKMSEGPPDCTKVNQLLERGASITRSRHSWMRK</sequence>
<dbReference type="AlphaFoldDB" id="A0AAW1PCQ7"/>
<gene>
    <name evidence="1" type="ORF">WJX72_003992</name>
</gene>
<name>A0AAW1PCQ7_9CHLO</name>
<proteinExistence type="predicted"/>
<keyword evidence="2" id="KW-1185">Reference proteome</keyword>
<dbReference type="Proteomes" id="UP001489004">
    <property type="component" value="Unassembled WGS sequence"/>
</dbReference>
<organism evidence="1 2">
    <name type="scientific">[Myrmecia] bisecta</name>
    <dbReference type="NCBI Taxonomy" id="41462"/>
    <lineage>
        <taxon>Eukaryota</taxon>
        <taxon>Viridiplantae</taxon>
        <taxon>Chlorophyta</taxon>
        <taxon>core chlorophytes</taxon>
        <taxon>Trebouxiophyceae</taxon>
        <taxon>Trebouxiales</taxon>
        <taxon>Trebouxiaceae</taxon>
        <taxon>Myrmecia</taxon>
    </lineage>
</organism>